<organism evidence="2 3">
    <name type="scientific">Verticillium dahliae (strain VdLs.17 / ATCC MYA-4575 / FGSC 10137)</name>
    <name type="common">Verticillium wilt</name>
    <dbReference type="NCBI Taxonomy" id="498257"/>
    <lineage>
        <taxon>Eukaryota</taxon>
        <taxon>Fungi</taxon>
        <taxon>Dikarya</taxon>
        <taxon>Ascomycota</taxon>
        <taxon>Pezizomycotina</taxon>
        <taxon>Sordariomycetes</taxon>
        <taxon>Hypocreomycetidae</taxon>
        <taxon>Glomerellales</taxon>
        <taxon>Plectosphaerellaceae</taxon>
        <taxon>Verticillium</taxon>
    </lineage>
</organism>
<dbReference type="RefSeq" id="XP_009652213.1">
    <property type="nucleotide sequence ID" value="XM_009653918.1"/>
</dbReference>
<dbReference type="KEGG" id="vda:VDAG_03834"/>
<feature type="region of interest" description="Disordered" evidence="1">
    <location>
        <begin position="231"/>
        <end position="259"/>
    </location>
</feature>
<gene>
    <name evidence="2" type="ORF">VDAG_03834</name>
</gene>
<proteinExistence type="predicted"/>
<sequence length="259" mass="28178">MATFSIVEEHVSAFSPAVDGSVCQRTGSKRHETCQRCERPYEHHAKGCRDDQCHAGREGGRGASVLLKLELYSAAAKQKTRILTRCLGLGPGSAVSAASSASMSHASSFVRSTPGDSSQVSSRDVLAARRFGRNTRGRFLIIVPVSMSSFARQFQHNCPAPLVPSRQHGLVLRRPLVQVPDGQQLMTCTVRPLPCPISLEREDQVRRLSVVPARPAVIGGATAQVVLQAQTAESDDENLDADLRRQHGEERRGGDGRYR</sequence>
<keyword evidence="3" id="KW-1185">Reference proteome</keyword>
<dbReference type="Proteomes" id="UP000001611">
    <property type="component" value="Chromosome 3"/>
</dbReference>
<dbReference type="eggNOG" id="ENOG502RAID">
    <property type="taxonomic scope" value="Eukaryota"/>
</dbReference>
<evidence type="ECO:0000313" key="2">
    <source>
        <dbReference type="EMBL" id="EGY22396.1"/>
    </source>
</evidence>
<name>G2X0Q5_VERDV</name>
<dbReference type="InParanoid" id="G2X0Q5"/>
<accession>G2X0Q5</accession>
<dbReference type="HOGENOM" id="CLU_1074425_0_0_1"/>
<dbReference type="EMBL" id="DS572700">
    <property type="protein sequence ID" value="EGY22396.1"/>
    <property type="molecule type" value="Genomic_DNA"/>
</dbReference>
<dbReference type="AlphaFoldDB" id="G2X0Q5"/>
<evidence type="ECO:0000313" key="3">
    <source>
        <dbReference type="Proteomes" id="UP000001611"/>
    </source>
</evidence>
<protein>
    <submittedName>
        <fullName evidence="2">Uncharacterized protein</fullName>
    </submittedName>
</protein>
<dbReference type="GeneID" id="20705297"/>
<reference evidence="2 3" key="1">
    <citation type="submission" date="2008-03" db="EMBL/GenBank/DDBJ databases">
        <title>The Genome Sequence of Verticillium dahliae VdLs.17.</title>
        <authorList>
            <consortium name="The Broad Institute Genome Sequencing Platform"/>
            <person name="Ma L.-J.J."/>
            <person name="Klosterman S.J."/>
            <person name="Subbarao K."/>
            <person name="Dobinson K."/>
            <person name="Veronese P."/>
            <person name="Kang S."/>
            <person name="Gold S.E."/>
            <person name="Young S."/>
            <person name="Jaffe D."/>
            <person name="Gnerre S."/>
            <person name="Berlin A."/>
            <person name="Heiman D."/>
            <person name="Hepburn T."/>
            <person name="Sykes S."/>
            <person name="Alvarado L."/>
            <person name="Kodira C.D."/>
            <person name="Lander E."/>
            <person name="Galagan J."/>
            <person name="Nusbaum C."/>
            <person name="Birren B."/>
        </authorList>
    </citation>
    <scope>NUCLEOTIDE SEQUENCE [LARGE SCALE GENOMIC DNA]</scope>
    <source>
        <strain evidence="3">VdLs.17 / ATCC MYA-4575 / FGSC 10137</strain>
    </source>
</reference>
<evidence type="ECO:0000256" key="1">
    <source>
        <dbReference type="SAM" id="MobiDB-lite"/>
    </source>
</evidence>
<feature type="compositionally biased region" description="Basic and acidic residues" evidence="1">
    <location>
        <begin position="241"/>
        <end position="259"/>
    </location>
</feature>